<accession>A0A1J0MF50</accession>
<dbReference type="EMBL" id="KY087898">
    <property type="protein sequence ID" value="APD19748.1"/>
    <property type="molecule type" value="Genomic_DNA"/>
</dbReference>
<gene>
    <name evidence="1" type="ORF">PP101_66</name>
</gene>
<proteinExistence type="predicted"/>
<protein>
    <submittedName>
        <fullName evidence="1">Uncharacterized protein</fullName>
    </submittedName>
</protein>
<evidence type="ECO:0000313" key="2">
    <source>
        <dbReference type="Proteomes" id="UP000224355"/>
    </source>
</evidence>
<name>A0A1J0MF50_9CAUD</name>
<dbReference type="Proteomes" id="UP000224355">
    <property type="component" value="Segment"/>
</dbReference>
<keyword evidence="2" id="KW-1185">Reference proteome</keyword>
<reference evidence="1 2" key="2">
    <citation type="submission" date="2018-04" db="EMBL/GenBank/DDBJ databases">
        <authorList>
            <person name="Shneider M.M."/>
            <person name="Kabanova A.P."/>
            <person name="Vo T.N.H."/>
            <person name="Korzhenkov A."/>
            <person name="Samarov N.I."/>
            <person name="Toshchakov S.V."/>
            <person name="Miroshnikov K.K."/>
            <person name="Ignatov A.N."/>
            <person name="Kulikov E.E."/>
            <person name="Miroshnikov K.A."/>
        </authorList>
    </citation>
    <scope>NUCLEOTIDE SEQUENCE [LARGE SCALE GENOMIC DNA]</scope>
</reference>
<organism evidence="1 2">
    <name type="scientific">Pectobacterium phage PP101</name>
    <dbReference type="NCBI Taxonomy" id="1916414"/>
    <lineage>
        <taxon>Viruses</taxon>
        <taxon>Duplodnaviria</taxon>
        <taxon>Heunggongvirae</taxon>
        <taxon>Uroviricota</taxon>
        <taxon>Caudoviricetes</taxon>
        <taxon>Chaseviridae</taxon>
        <taxon>Cleopatravirinae</taxon>
        <taxon>Suwonvirus</taxon>
        <taxon>Suwonvirus PP101</taxon>
    </lineage>
</organism>
<sequence length="52" mass="6066">MNYFLHRPVVEDSSLCTLKELQDGTYSLMDLLTFHAILDLRIKLKPEEENGK</sequence>
<evidence type="ECO:0000313" key="1">
    <source>
        <dbReference type="EMBL" id="APD19748.1"/>
    </source>
</evidence>
<reference evidence="2" key="1">
    <citation type="submission" date="2016-11" db="EMBL/GenBank/DDBJ databases">
        <authorList>
            <person name="Shneider M.M."/>
            <person name="Kabanova A.P."/>
            <person name="Vo T.N.H."/>
            <person name="Korzhenkov A."/>
            <person name="Samarov N.I."/>
            <person name="Toshchakov S.V."/>
            <person name="Miroshnikov K.K."/>
            <person name="Ignatov A.N."/>
            <person name="Kulikov E.E."/>
            <person name="Miroshnikov K.A."/>
        </authorList>
    </citation>
    <scope>NUCLEOTIDE SEQUENCE [LARGE SCALE GENOMIC DNA]</scope>
</reference>